<keyword evidence="1" id="KW-1133">Transmembrane helix</keyword>
<evidence type="ECO:0000256" key="1">
    <source>
        <dbReference type="SAM" id="Phobius"/>
    </source>
</evidence>
<sequence length="209" mass="23957">MESVEKINLNEELLLFFRFFAPQIEHAFWAWATALLFVATAVIIASSVKNNFFSWSVVLYGLFLFADELGQAHECFAENTGLSPLYYIYIQASVALVLSYFWFREYPFKRQDFLYIGSVGFLIVVALFLRSNLYPNPTRVIEELAEFSVAAICCLYVIRRSCVGLKKSTLIVSLIGIILIISVGPLLRRDLCPRVEYWVQKSPYSIKGF</sequence>
<feature type="transmembrane region" description="Helical" evidence="1">
    <location>
        <begin position="84"/>
        <end position="103"/>
    </location>
</feature>
<proteinExistence type="predicted"/>
<keyword evidence="1" id="KW-0472">Membrane</keyword>
<dbReference type="HOGENOM" id="CLU_1313403_0_0_7"/>
<organism evidence="2 3">
    <name type="scientific">Pseudobdellovibrio exovorus JSS</name>
    <dbReference type="NCBI Taxonomy" id="1184267"/>
    <lineage>
        <taxon>Bacteria</taxon>
        <taxon>Pseudomonadati</taxon>
        <taxon>Bdellovibrionota</taxon>
        <taxon>Bdellovibrionia</taxon>
        <taxon>Bdellovibrionales</taxon>
        <taxon>Pseudobdellovibrionaceae</taxon>
        <taxon>Pseudobdellovibrio</taxon>
    </lineage>
</organism>
<feature type="transmembrane region" description="Helical" evidence="1">
    <location>
        <begin position="115"/>
        <end position="134"/>
    </location>
</feature>
<dbReference type="EMBL" id="CP003537">
    <property type="protein sequence ID" value="AGH96210.1"/>
    <property type="molecule type" value="Genomic_DNA"/>
</dbReference>
<evidence type="ECO:0000313" key="3">
    <source>
        <dbReference type="Proteomes" id="UP000012040"/>
    </source>
</evidence>
<dbReference type="PATRIC" id="fig|1184267.3.peg.2019"/>
<dbReference type="KEGG" id="bex:A11Q_1994"/>
<feature type="transmembrane region" description="Helical" evidence="1">
    <location>
        <begin position="28"/>
        <end position="45"/>
    </location>
</feature>
<feature type="transmembrane region" description="Helical" evidence="1">
    <location>
        <begin position="52"/>
        <end position="72"/>
    </location>
</feature>
<keyword evidence="1" id="KW-0812">Transmembrane</keyword>
<dbReference type="STRING" id="1184267.A11Q_1994"/>
<protein>
    <submittedName>
        <fullName evidence="2">Uncharacterized protein</fullName>
    </submittedName>
</protein>
<gene>
    <name evidence="2" type="ORF">A11Q_1994</name>
</gene>
<keyword evidence="3" id="KW-1185">Reference proteome</keyword>
<feature type="transmembrane region" description="Helical" evidence="1">
    <location>
        <begin position="170"/>
        <end position="187"/>
    </location>
</feature>
<accession>M4VCK1</accession>
<name>M4VCK1_9BACT</name>
<feature type="transmembrane region" description="Helical" evidence="1">
    <location>
        <begin position="140"/>
        <end position="158"/>
    </location>
</feature>
<dbReference type="AlphaFoldDB" id="M4VCK1"/>
<dbReference type="Proteomes" id="UP000012040">
    <property type="component" value="Chromosome"/>
</dbReference>
<reference evidence="2 3" key="1">
    <citation type="journal article" date="2013" name="ISME J.">
        <title>By their genes ye shall know them: genomic signatures of predatory bacteria.</title>
        <authorList>
            <person name="Pasternak Z."/>
            <person name="Pietrokovski S."/>
            <person name="Rotem O."/>
            <person name="Gophna U."/>
            <person name="Lurie-Weinberger M.N."/>
            <person name="Jurkevitch E."/>
        </authorList>
    </citation>
    <scope>NUCLEOTIDE SEQUENCE [LARGE SCALE GENOMIC DNA]</scope>
    <source>
        <strain evidence="2 3">JSS</strain>
    </source>
</reference>
<evidence type="ECO:0000313" key="2">
    <source>
        <dbReference type="EMBL" id="AGH96210.1"/>
    </source>
</evidence>